<evidence type="ECO:0000256" key="2">
    <source>
        <dbReference type="ARBA" id="ARBA00023134"/>
    </source>
</evidence>
<dbReference type="PANTHER" id="PTHR24072">
    <property type="entry name" value="RHO FAMILY GTPASE"/>
    <property type="match status" value="1"/>
</dbReference>
<dbReference type="AlphaFoldDB" id="A0A8D0H1P2"/>
<name>A0A8D0H1P2_SPHPU</name>
<dbReference type="SMART" id="SM00174">
    <property type="entry name" value="RHO"/>
    <property type="match status" value="1"/>
</dbReference>
<dbReference type="Pfam" id="PF00071">
    <property type="entry name" value="Ras"/>
    <property type="match status" value="1"/>
</dbReference>
<reference evidence="3" key="1">
    <citation type="submission" date="2025-08" db="UniProtKB">
        <authorList>
            <consortium name="Ensembl"/>
        </authorList>
    </citation>
    <scope>IDENTIFICATION</scope>
</reference>
<proteinExistence type="predicted"/>
<dbReference type="SUPFAM" id="SSF52540">
    <property type="entry name" value="P-loop containing nucleoside triphosphate hydrolases"/>
    <property type="match status" value="1"/>
</dbReference>
<dbReference type="InterPro" id="IPR027417">
    <property type="entry name" value="P-loop_NTPase"/>
</dbReference>
<dbReference type="GeneTree" id="ENSGT00940000158903"/>
<protein>
    <submittedName>
        <fullName evidence="3">Ras homolog family member F, filopodia associated</fullName>
    </submittedName>
</protein>
<dbReference type="GO" id="GO:0007015">
    <property type="term" value="P:actin filament organization"/>
    <property type="evidence" value="ECO:0007669"/>
    <property type="project" value="Ensembl"/>
</dbReference>
<dbReference type="PRINTS" id="PR00449">
    <property type="entry name" value="RASTRNSFRMNG"/>
</dbReference>
<dbReference type="Gene3D" id="3.40.50.300">
    <property type="entry name" value="P-loop containing nucleotide triphosphate hydrolases"/>
    <property type="match status" value="1"/>
</dbReference>
<accession>A0A8D0H1P2</accession>
<evidence type="ECO:0000313" key="3">
    <source>
        <dbReference type="Ensembl" id="ENSSPUP00000015384.1"/>
    </source>
</evidence>
<gene>
    <name evidence="3" type="primary">RHOF</name>
</gene>
<dbReference type="InterPro" id="IPR001806">
    <property type="entry name" value="Small_GTPase"/>
</dbReference>
<dbReference type="GO" id="GO:0007264">
    <property type="term" value="P:small GTPase-mediated signal transduction"/>
    <property type="evidence" value="ECO:0007669"/>
    <property type="project" value="InterPro"/>
</dbReference>
<dbReference type="InterPro" id="IPR003578">
    <property type="entry name" value="Small_GTPase_Rho"/>
</dbReference>
<sequence length="111" mass="12947">MNPISFDNVLIKWSPEVHHFCRGTPIVLVGCKTDLRKDKERIRKLRASQQEPITYNQGEAARRQINAEVYLECSAKFRENTEDVFKEATNIALNALKKAKRLKKRTRCLLF</sequence>
<keyword evidence="1" id="KW-0547">Nucleotide-binding</keyword>
<evidence type="ECO:0000256" key="1">
    <source>
        <dbReference type="ARBA" id="ARBA00022741"/>
    </source>
</evidence>
<dbReference type="Ensembl" id="ENSSPUT00000016410.1">
    <property type="protein sequence ID" value="ENSSPUP00000015384.1"/>
    <property type="gene ID" value="ENSSPUG00000011881.1"/>
</dbReference>
<dbReference type="GO" id="GO:0005525">
    <property type="term" value="F:GTP binding"/>
    <property type="evidence" value="ECO:0007669"/>
    <property type="project" value="UniProtKB-KW"/>
</dbReference>
<evidence type="ECO:0000313" key="4">
    <source>
        <dbReference type="Proteomes" id="UP000694392"/>
    </source>
</evidence>
<keyword evidence="4" id="KW-1185">Reference proteome</keyword>
<dbReference type="OMA" id="WILEINH"/>
<dbReference type="GO" id="GO:0003924">
    <property type="term" value="F:GTPase activity"/>
    <property type="evidence" value="ECO:0007669"/>
    <property type="project" value="InterPro"/>
</dbReference>
<dbReference type="Proteomes" id="UP000694392">
    <property type="component" value="Unplaced"/>
</dbReference>
<organism evidence="3 4">
    <name type="scientific">Sphenodon punctatus</name>
    <name type="common">Tuatara</name>
    <name type="synonym">Hatteria punctata</name>
    <dbReference type="NCBI Taxonomy" id="8508"/>
    <lineage>
        <taxon>Eukaryota</taxon>
        <taxon>Metazoa</taxon>
        <taxon>Chordata</taxon>
        <taxon>Craniata</taxon>
        <taxon>Vertebrata</taxon>
        <taxon>Euteleostomi</taxon>
        <taxon>Lepidosauria</taxon>
        <taxon>Sphenodontia</taxon>
        <taxon>Sphenodontidae</taxon>
        <taxon>Sphenodon</taxon>
    </lineage>
</organism>
<reference evidence="3" key="2">
    <citation type="submission" date="2025-09" db="UniProtKB">
        <authorList>
            <consortium name="Ensembl"/>
        </authorList>
    </citation>
    <scope>IDENTIFICATION</scope>
</reference>
<keyword evidence="2" id="KW-0342">GTP-binding</keyword>